<dbReference type="GO" id="GO:0043190">
    <property type="term" value="C:ATP-binding cassette (ABC) transporter complex"/>
    <property type="evidence" value="ECO:0007669"/>
    <property type="project" value="InterPro"/>
</dbReference>
<reference evidence="6 7" key="1">
    <citation type="submission" date="2024-02" db="EMBL/GenBank/DDBJ databases">
        <title>Genome analysis and characterization of Microbaculum marinisediminis sp. nov., isolated from marine sediment.</title>
        <authorList>
            <person name="Du Z.-J."/>
            <person name="Ye Y.-Q."/>
            <person name="Zhang Z.-R."/>
            <person name="Yuan S.-M."/>
            <person name="Zhang X.-Y."/>
        </authorList>
    </citation>
    <scope>NUCLEOTIDE SEQUENCE [LARGE SCALE GENOMIC DNA]</scope>
    <source>
        <strain evidence="6 7">SDUM1044001</strain>
    </source>
</reference>
<dbReference type="InterPro" id="IPR039424">
    <property type="entry name" value="SBP_5"/>
</dbReference>
<evidence type="ECO:0000256" key="4">
    <source>
        <dbReference type="SAM" id="SignalP"/>
    </source>
</evidence>
<proteinExistence type="inferred from homology"/>
<sequence length="622" mass="69721">MICRRIVRHCKRAVISAALLTAAAAMTAMPGAAEPSHAIAMHGEPKFGPDVPHFPYVNPDAPKGGALTLGVVGSFDSLNPFIVQGVAAKGLREYVFESLMTRGLDEPFTLYGLLAESVDVPDDRSSVTFRINPRATYSDGTPVLPEHVLFSWELLRTKGRPNYRTYYNQVEKAELLDDRSVRFTFKQPADREMPLIMGLMPIVSPHHYDADDFQHDGSRRPLGSGPYVADRVEIGKSITYRRNPDYWGRDLPVNRGRYNFDTIKFEYYRNDNALFEAFKKGLVDVRVEEDPTRWATEYNFPAANAGEVILEEVDSGVPRGMSALVFNTRRPVFSDIRVREALVILFDGAWINKTLYRDLYERTQSYFGESVLSSHGRPASAQERELLAPWADLVRPDVMDGTYAVPQSDGSGRDRASLRRAIELLDAAGYGLVNGVMTDKASGKPLTFEILVGTPDQERLALSYVRFLQRAGIRASVRQVDSAQFERRRQTYDFDMMPYFWFSSLSPGNEQKFYWGSEAARTDGTRNYMGADNPGIDAMIEALLAADENADFINAVRALDRLLMSGIYVVPLYHLPGQWVARWARIGRPETTSLYGFEIDTLWSKGAEQPAGAAEQAEPAAR</sequence>
<evidence type="ECO:0000256" key="3">
    <source>
        <dbReference type="ARBA" id="ARBA00022729"/>
    </source>
</evidence>
<dbReference type="GO" id="GO:0030288">
    <property type="term" value="C:outer membrane-bounded periplasmic space"/>
    <property type="evidence" value="ECO:0007669"/>
    <property type="project" value="TreeGrafter"/>
</dbReference>
<dbReference type="GO" id="GO:0015833">
    <property type="term" value="P:peptide transport"/>
    <property type="evidence" value="ECO:0007669"/>
    <property type="project" value="TreeGrafter"/>
</dbReference>
<dbReference type="PANTHER" id="PTHR30290:SF64">
    <property type="entry name" value="ABC TRANSPORTER PERIPLASMIC BINDING PROTEIN"/>
    <property type="match status" value="1"/>
</dbReference>
<dbReference type="InterPro" id="IPR000914">
    <property type="entry name" value="SBP_5_dom"/>
</dbReference>
<gene>
    <name evidence="6" type="ORF">V3328_17315</name>
</gene>
<dbReference type="CDD" id="cd08497">
    <property type="entry name" value="MbnE-like"/>
    <property type="match status" value="1"/>
</dbReference>
<dbReference type="GO" id="GO:0042884">
    <property type="term" value="P:microcin transport"/>
    <property type="evidence" value="ECO:0007669"/>
    <property type="project" value="TreeGrafter"/>
</dbReference>
<comment type="subcellular location">
    <subcellularLocation>
        <location evidence="1">Periplasm</location>
    </subcellularLocation>
</comment>
<feature type="signal peptide" evidence="4">
    <location>
        <begin position="1"/>
        <end position="27"/>
    </location>
</feature>
<dbReference type="Pfam" id="PF00496">
    <property type="entry name" value="SBP_bac_5"/>
    <property type="match status" value="1"/>
</dbReference>
<feature type="chain" id="PRO_5044004439" evidence="4">
    <location>
        <begin position="28"/>
        <end position="622"/>
    </location>
</feature>
<dbReference type="Proteomes" id="UP001378188">
    <property type="component" value="Unassembled WGS sequence"/>
</dbReference>
<dbReference type="Gene3D" id="3.10.105.10">
    <property type="entry name" value="Dipeptide-binding Protein, Domain 3"/>
    <property type="match status" value="1"/>
</dbReference>
<organism evidence="6 7">
    <name type="scientific">Microbaculum marinum</name>
    <dbReference type="NCBI Taxonomy" id="1764581"/>
    <lineage>
        <taxon>Bacteria</taxon>
        <taxon>Pseudomonadati</taxon>
        <taxon>Pseudomonadota</taxon>
        <taxon>Alphaproteobacteria</taxon>
        <taxon>Hyphomicrobiales</taxon>
        <taxon>Tepidamorphaceae</taxon>
        <taxon>Microbaculum</taxon>
    </lineage>
</organism>
<comment type="similarity">
    <text evidence="2">Belongs to the bacterial solute-binding protein 5 family.</text>
</comment>
<dbReference type="InterPro" id="IPR030678">
    <property type="entry name" value="Peptide/Ni-bd"/>
</dbReference>
<evidence type="ECO:0000259" key="5">
    <source>
        <dbReference type="Pfam" id="PF00496"/>
    </source>
</evidence>
<dbReference type="SUPFAM" id="SSF53850">
    <property type="entry name" value="Periplasmic binding protein-like II"/>
    <property type="match status" value="1"/>
</dbReference>
<evidence type="ECO:0000256" key="1">
    <source>
        <dbReference type="ARBA" id="ARBA00004418"/>
    </source>
</evidence>
<dbReference type="PIRSF" id="PIRSF002741">
    <property type="entry name" value="MppA"/>
    <property type="match status" value="1"/>
</dbReference>
<feature type="domain" description="Solute-binding protein family 5" evidence="5">
    <location>
        <begin position="110"/>
        <end position="510"/>
    </location>
</feature>
<comment type="caution">
    <text evidence="6">The sequence shown here is derived from an EMBL/GenBank/DDBJ whole genome shotgun (WGS) entry which is preliminary data.</text>
</comment>
<evidence type="ECO:0000313" key="7">
    <source>
        <dbReference type="Proteomes" id="UP001378188"/>
    </source>
</evidence>
<accession>A0AAW9RWI3</accession>
<dbReference type="EMBL" id="JAZHOF010000007">
    <property type="protein sequence ID" value="MEJ8573255.1"/>
    <property type="molecule type" value="Genomic_DNA"/>
</dbReference>
<dbReference type="AlphaFoldDB" id="A0AAW9RWI3"/>
<protein>
    <submittedName>
        <fullName evidence="6">Extracellular solute-binding protein</fullName>
    </submittedName>
</protein>
<evidence type="ECO:0000256" key="2">
    <source>
        <dbReference type="ARBA" id="ARBA00005695"/>
    </source>
</evidence>
<dbReference type="RefSeq" id="WP_340330955.1">
    <property type="nucleotide sequence ID" value="NZ_JAZHOF010000007.1"/>
</dbReference>
<keyword evidence="3 4" id="KW-0732">Signal</keyword>
<evidence type="ECO:0000313" key="6">
    <source>
        <dbReference type="EMBL" id="MEJ8573255.1"/>
    </source>
</evidence>
<dbReference type="PANTHER" id="PTHR30290">
    <property type="entry name" value="PERIPLASMIC BINDING COMPONENT OF ABC TRANSPORTER"/>
    <property type="match status" value="1"/>
</dbReference>
<dbReference type="Gene3D" id="3.40.190.10">
    <property type="entry name" value="Periplasmic binding protein-like II"/>
    <property type="match status" value="1"/>
</dbReference>
<dbReference type="GO" id="GO:1904680">
    <property type="term" value="F:peptide transmembrane transporter activity"/>
    <property type="evidence" value="ECO:0007669"/>
    <property type="project" value="TreeGrafter"/>
</dbReference>
<name>A0AAW9RWI3_9HYPH</name>
<keyword evidence="7" id="KW-1185">Reference proteome</keyword>